<reference evidence="1 2" key="1">
    <citation type="journal article" date="2013" name="Genome Announc.">
        <title>Draft Genome Sequence of Sphingobium quisquiliarum Strain P25T, a Novel Hexachlorocyclohexane (HCH)-Degrading Bacterium Isolated from an HCH Dumpsite.</title>
        <authorList>
            <person name="Kumar Singh A."/>
            <person name="Sangwan N."/>
            <person name="Sharma A."/>
            <person name="Gupta V."/>
            <person name="Khurana J.P."/>
            <person name="Lal R."/>
        </authorList>
    </citation>
    <scope>NUCLEOTIDE SEQUENCE [LARGE SCALE GENOMIC DNA]</scope>
    <source>
        <strain evidence="1 2">P25</strain>
    </source>
</reference>
<gene>
    <name evidence="1" type="ORF">L288_19205</name>
</gene>
<evidence type="ECO:0000313" key="1">
    <source>
        <dbReference type="EMBL" id="EQA99813.1"/>
    </source>
</evidence>
<protein>
    <submittedName>
        <fullName evidence="1">Uncharacterized protein</fullName>
    </submittedName>
</protein>
<accession>T0HQN0</accession>
<comment type="caution">
    <text evidence="1">The sequence shown here is derived from an EMBL/GenBank/DDBJ whole genome shotgun (WGS) entry which is preliminary data.</text>
</comment>
<keyword evidence="2" id="KW-1185">Reference proteome</keyword>
<proteinExistence type="predicted"/>
<dbReference type="EMBL" id="ATHO01000162">
    <property type="protein sequence ID" value="EQA99813.1"/>
    <property type="molecule type" value="Genomic_DNA"/>
</dbReference>
<sequence length="87" mass="9886">MSAGENAMKLDQPVHSKAFHKLLIRCFAEQRRPTEEEVDLMASKIWQESHGSVTGQQWWDVMRGSDAHRQMINAALMALGSYDRKAA</sequence>
<evidence type="ECO:0000313" key="2">
    <source>
        <dbReference type="Proteomes" id="UP000015525"/>
    </source>
</evidence>
<name>T0HQN0_9SPHN</name>
<dbReference type="Proteomes" id="UP000015525">
    <property type="component" value="Unassembled WGS sequence"/>
</dbReference>
<dbReference type="PATRIC" id="fig|1329909.3.peg.3695"/>
<dbReference type="RefSeq" id="WP_021239842.1">
    <property type="nucleotide sequence ID" value="NZ_ATHO01000162.1"/>
</dbReference>
<organism evidence="1 2">
    <name type="scientific">Sphingobium quisquiliarum P25</name>
    <dbReference type="NCBI Taxonomy" id="1329909"/>
    <lineage>
        <taxon>Bacteria</taxon>
        <taxon>Pseudomonadati</taxon>
        <taxon>Pseudomonadota</taxon>
        <taxon>Alphaproteobacteria</taxon>
        <taxon>Sphingomonadales</taxon>
        <taxon>Sphingomonadaceae</taxon>
        <taxon>Sphingobium</taxon>
    </lineage>
</organism>
<dbReference type="AlphaFoldDB" id="T0HQN0"/>